<keyword evidence="3" id="KW-1185">Reference proteome</keyword>
<feature type="transmembrane region" description="Helical" evidence="1">
    <location>
        <begin position="133"/>
        <end position="149"/>
    </location>
</feature>
<protein>
    <submittedName>
        <fullName evidence="2">DUF4383 domain-containing protein</fullName>
    </submittedName>
</protein>
<dbReference type="Proteomes" id="UP001596337">
    <property type="component" value="Unassembled WGS sequence"/>
</dbReference>
<organism evidence="2 3">
    <name type="scientific">Haloechinothrix salitolerans</name>
    <dbReference type="NCBI Taxonomy" id="926830"/>
    <lineage>
        <taxon>Bacteria</taxon>
        <taxon>Bacillati</taxon>
        <taxon>Actinomycetota</taxon>
        <taxon>Actinomycetes</taxon>
        <taxon>Pseudonocardiales</taxon>
        <taxon>Pseudonocardiaceae</taxon>
        <taxon>Haloechinothrix</taxon>
    </lineage>
</organism>
<dbReference type="RefSeq" id="WP_345397810.1">
    <property type="nucleotide sequence ID" value="NZ_BAABLA010000027.1"/>
</dbReference>
<comment type="caution">
    <text evidence="2">The sequence shown here is derived from an EMBL/GenBank/DDBJ whole genome shotgun (WGS) entry which is preliminary data.</text>
</comment>
<keyword evidence="1" id="KW-1133">Transmembrane helix</keyword>
<evidence type="ECO:0000313" key="2">
    <source>
        <dbReference type="EMBL" id="MFC6869766.1"/>
    </source>
</evidence>
<feature type="transmembrane region" description="Helical" evidence="1">
    <location>
        <begin position="73"/>
        <end position="91"/>
    </location>
</feature>
<gene>
    <name evidence="2" type="ORF">ACFQGD_21730</name>
</gene>
<reference evidence="3" key="1">
    <citation type="journal article" date="2019" name="Int. J. Syst. Evol. Microbiol.">
        <title>The Global Catalogue of Microorganisms (GCM) 10K type strain sequencing project: providing services to taxonomists for standard genome sequencing and annotation.</title>
        <authorList>
            <consortium name="The Broad Institute Genomics Platform"/>
            <consortium name="The Broad Institute Genome Sequencing Center for Infectious Disease"/>
            <person name="Wu L."/>
            <person name="Ma J."/>
        </authorList>
    </citation>
    <scope>NUCLEOTIDE SEQUENCE [LARGE SCALE GENOMIC DNA]</scope>
    <source>
        <strain evidence="3">KCTC 32255</strain>
    </source>
</reference>
<proteinExistence type="predicted"/>
<name>A0ABW2C3K5_9PSEU</name>
<feature type="transmembrane region" description="Helical" evidence="1">
    <location>
        <begin position="103"/>
        <end position="121"/>
    </location>
</feature>
<sequence>MTDAVGRPPSTTRQQENSMDSHLHIRAVSPNRVAGAVVGACHTLIGMAGLTLSAITGFALGETSRLLVFQANPLYSLLHVVLGIALGLAAYRGLRHAMLMNSIAGALYGALGFVGLILLGTGTHPLAGTGPDSVLHLSSAVVLLGVSAVRR</sequence>
<evidence type="ECO:0000313" key="3">
    <source>
        <dbReference type="Proteomes" id="UP001596337"/>
    </source>
</evidence>
<accession>A0ABW2C3K5</accession>
<dbReference type="Pfam" id="PF14325">
    <property type="entry name" value="DUF4383"/>
    <property type="match status" value="1"/>
</dbReference>
<evidence type="ECO:0000256" key="1">
    <source>
        <dbReference type="SAM" id="Phobius"/>
    </source>
</evidence>
<dbReference type="EMBL" id="JBHSXX010000001">
    <property type="protein sequence ID" value="MFC6869766.1"/>
    <property type="molecule type" value="Genomic_DNA"/>
</dbReference>
<keyword evidence="1" id="KW-0812">Transmembrane</keyword>
<keyword evidence="1" id="KW-0472">Membrane</keyword>
<feature type="transmembrane region" description="Helical" evidence="1">
    <location>
        <begin position="33"/>
        <end position="61"/>
    </location>
</feature>